<comment type="function">
    <text evidence="2">Pyridoxal 5'-phosphate (PLP)-binding protein, which is involved in PLP homeostasis.</text>
</comment>
<dbReference type="eggNOG" id="COG0325">
    <property type="taxonomic scope" value="Bacteria"/>
</dbReference>
<dbReference type="PIRSF" id="PIRSF004848">
    <property type="entry name" value="YBL036c_PLPDEIII"/>
    <property type="match status" value="1"/>
</dbReference>
<keyword evidence="1 2" id="KW-0663">Pyridoxal phosphate</keyword>
<gene>
    <name evidence="6" type="ORF">Hsw_2895</name>
</gene>
<organism evidence="6 7">
    <name type="scientific">Hymenobacter swuensis DY53</name>
    <dbReference type="NCBI Taxonomy" id="1227739"/>
    <lineage>
        <taxon>Bacteria</taxon>
        <taxon>Pseudomonadati</taxon>
        <taxon>Bacteroidota</taxon>
        <taxon>Cytophagia</taxon>
        <taxon>Cytophagales</taxon>
        <taxon>Hymenobacteraceae</taxon>
        <taxon>Hymenobacter</taxon>
    </lineage>
</organism>
<dbReference type="SUPFAM" id="SSF51419">
    <property type="entry name" value="PLP-binding barrel"/>
    <property type="match status" value="1"/>
</dbReference>
<dbReference type="CDD" id="cd00635">
    <property type="entry name" value="PLPDE_III_YBL036c_like"/>
    <property type="match status" value="1"/>
</dbReference>
<evidence type="ECO:0000256" key="4">
    <source>
        <dbReference type="RuleBase" id="RU004514"/>
    </source>
</evidence>
<dbReference type="Proteomes" id="UP000019423">
    <property type="component" value="Chromosome"/>
</dbReference>
<dbReference type="Pfam" id="PF01168">
    <property type="entry name" value="Ala_racemase_N"/>
    <property type="match status" value="1"/>
</dbReference>
<evidence type="ECO:0000256" key="1">
    <source>
        <dbReference type="ARBA" id="ARBA00022898"/>
    </source>
</evidence>
<comment type="cofactor">
    <cofactor evidence="3">
        <name>pyridoxal 5'-phosphate</name>
        <dbReference type="ChEBI" id="CHEBI:597326"/>
    </cofactor>
</comment>
<dbReference type="HAMAP" id="MF_02087">
    <property type="entry name" value="PLP_homeostasis"/>
    <property type="match status" value="1"/>
</dbReference>
<dbReference type="Gene3D" id="3.20.20.10">
    <property type="entry name" value="Alanine racemase"/>
    <property type="match status" value="1"/>
</dbReference>
<dbReference type="PATRIC" id="fig|1227739.3.peg.3078"/>
<dbReference type="KEGG" id="hsw:Hsw_2895"/>
<dbReference type="AlphaFoldDB" id="W8F9X4"/>
<sequence>MGTAGQPRQTASAQYHAIPEIRLNPKKSVIKENLHHIQQQLTGTAARLVVVTKTHPVERLQEAYDAGARLFGENRVQEMAAKQPELPADVEWHLIGHLQTNKVKYIAPFVHTIQSIDSLKLLLEIERQAAKHNRIIEGLLQFHIADEETKTGLSLPEAEEILGSAEFRACRHVHLTGVMGVATFTPDEDQLRREFRTLRGYFDKLKALYFADDAAFREVSMGMSSDFPLALREGSTLVRVGSAIFGAR</sequence>
<proteinExistence type="inferred from homology"/>
<accession>W8F9X4</accession>
<feature type="modified residue" description="N6-(pyridoxal phosphate)lysine" evidence="2 3">
    <location>
        <position position="53"/>
    </location>
</feature>
<dbReference type="InterPro" id="IPR001608">
    <property type="entry name" value="Ala_racemase_N"/>
</dbReference>
<feature type="domain" description="Alanine racemase N-terminal" evidence="5">
    <location>
        <begin position="30"/>
        <end position="247"/>
    </location>
</feature>
<evidence type="ECO:0000259" key="5">
    <source>
        <dbReference type="Pfam" id="PF01168"/>
    </source>
</evidence>
<dbReference type="EMBL" id="CP007145">
    <property type="protein sequence ID" value="AHJ98490.1"/>
    <property type="molecule type" value="Genomic_DNA"/>
</dbReference>
<comment type="similarity">
    <text evidence="2 4">Belongs to the pyridoxal phosphate-binding protein YggS/PROSC family.</text>
</comment>
<dbReference type="PANTHER" id="PTHR10146:SF14">
    <property type="entry name" value="PYRIDOXAL PHOSPHATE HOMEOSTASIS PROTEIN"/>
    <property type="match status" value="1"/>
</dbReference>
<evidence type="ECO:0000313" key="6">
    <source>
        <dbReference type="EMBL" id="AHJ98490.1"/>
    </source>
</evidence>
<protein>
    <recommendedName>
        <fullName evidence="2">Pyridoxal phosphate homeostasis protein</fullName>
        <shortName evidence="2">PLP homeostasis protein</shortName>
    </recommendedName>
</protein>
<keyword evidence="7" id="KW-1185">Reference proteome</keyword>
<dbReference type="GO" id="GO:0030170">
    <property type="term" value="F:pyridoxal phosphate binding"/>
    <property type="evidence" value="ECO:0007669"/>
    <property type="project" value="UniProtKB-UniRule"/>
</dbReference>
<name>W8F9X4_9BACT</name>
<dbReference type="PANTHER" id="PTHR10146">
    <property type="entry name" value="PROLINE SYNTHETASE CO-TRANSCRIBED BACTERIAL HOMOLOG PROTEIN"/>
    <property type="match status" value="1"/>
</dbReference>
<reference evidence="6 7" key="1">
    <citation type="submission" date="2014-01" db="EMBL/GenBank/DDBJ databases">
        <title>Complete genome sequence of ionizing-radiation resistance bacterium Hymenobacter swuensis DY53.</title>
        <authorList>
            <person name="Jung J.-H."/>
            <person name="Jeong S.-W."/>
            <person name="Joe M.-H."/>
            <person name="Cho y.-j."/>
            <person name="Kim M.-K."/>
            <person name="Lim S.-Y."/>
        </authorList>
    </citation>
    <scope>NUCLEOTIDE SEQUENCE [LARGE SCALE GENOMIC DNA]</scope>
    <source>
        <strain evidence="6 7">DY53</strain>
    </source>
</reference>
<dbReference type="NCBIfam" id="TIGR00044">
    <property type="entry name" value="YggS family pyridoxal phosphate-dependent enzyme"/>
    <property type="match status" value="1"/>
</dbReference>
<dbReference type="InterPro" id="IPR011078">
    <property type="entry name" value="PyrdxlP_homeostasis"/>
</dbReference>
<dbReference type="InterPro" id="IPR029066">
    <property type="entry name" value="PLP-binding_barrel"/>
</dbReference>
<evidence type="ECO:0000256" key="2">
    <source>
        <dbReference type="HAMAP-Rule" id="MF_02087"/>
    </source>
</evidence>
<dbReference type="STRING" id="1227739.Hsw_2895"/>
<dbReference type="HOGENOM" id="CLU_059988_1_3_10"/>
<evidence type="ECO:0000256" key="3">
    <source>
        <dbReference type="PIRSR" id="PIRSR004848-1"/>
    </source>
</evidence>
<evidence type="ECO:0000313" key="7">
    <source>
        <dbReference type="Proteomes" id="UP000019423"/>
    </source>
</evidence>